<reference evidence="8" key="1">
    <citation type="submission" date="2021-12" db="EMBL/GenBank/DDBJ databases">
        <authorList>
            <person name="King R."/>
        </authorList>
    </citation>
    <scope>NUCLEOTIDE SEQUENCE</scope>
</reference>
<evidence type="ECO:0000256" key="1">
    <source>
        <dbReference type="ARBA" id="ARBA00022614"/>
    </source>
</evidence>
<dbReference type="EMBL" id="OU963862">
    <property type="protein sequence ID" value="CAH0381664.1"/>
    <property type="molecule type" value="Genomic_DNA"/>
</dbReference>
<evidence type="ECO:0000313" key="9">
    <source>
        <dbReference type="Proteomes" id="UP001152759"/>
    </source>
</evidence>
<keyword evidence="6" id="KW-0812">Transmembrane</keyword>
<gene>
    <name evidence="8" type="ORF">BEMITA_LOCUS1285</name>
</gene>
<organism evidence="8 9">
    <name type="scientific">Bemisia tabaci</name>
    <name type="common">Sweetpotato whitefly</name>
    <name type="synonym">Aleurodes tabaci</name>
    <dbReference type="NCBI Taxonomy" id="7038"/>
    <lineage>
        <taxon>Eukaryota</taxon>
        <taxon>Metazoa</taxon>
        <taxon>Ecdysozoa</taxon>
        <taxon>Arthropoda</taxon>
        <taxon>Hexapoda</taxon>
        <taxon>Insecta</taxon>
        <taxon>Pterygota</taxon>
        <taxon>Neoptera</taxon>
        <taxon>Paraneoptera</taxon>
        <taxon>Hemiptera</taxon>
        <taxon>Sternorrhyncha</taxon>
        <taxon>Aleyrodoidea</taxon>
        <taxon>Aleyrodidae</taxon>
        <taxon>Aleyrodinae</taxon>
        <taxon>Bemisia</taxon>
    </lineage>
</organism>
<feature type="domain" description="LRRCT" evidence="7">
    <location>
        <begin position="443"/>
        <end position="518"/>
    </location>
</feature>
<dbReference type="InterPro" id="IPR003591">
    <property type="entry name" value="Leu-rich_rpt_typical-subtyp"/>
</dbReference>
<dbReference type="Pfam" id="PF13855">
    <property type="entry name" value="LRR_8"/>
    <property type="match status" value="3"/>
</dbReference>
<name>A0A9P0A1Q8_BEMTA</name>
<dbReference type="Proteomes" id="UP001152759">
    <property type="component" value="Chromosome 1"/>
</dbReference>
<evidence type="ECO:0000256" key="4">
    <source>
        <dbReference type="ARBA" id="ARBA00023180"/>
    </source>
</evidence>
<keyword evidence="9" id="KW-1185">Reference proteome</keyword>
<evidence type="ECO:0000256" key="2">
    <source>
        <dbReference type="ARBA" id="ARBA00022729"/>
    </source>
</evidence>
<dbReference type="InterPro" id="IPR050333">
    <property type="entry name" value="SLRP"/>
</dbReference>
<accession>A0A9P0A1Q8</accession>
<keyword evidence="2" id="KW-0732">Signal</keyword>
<dbReference type="InterPro" id="IPR032675">
    <property type="entry name" value="LRR_dom_sf"/>
</dbReference>
<dbReference type="FunFam" id="3.80.10.10:FF:000770">
    <property type="entry name" value="Uncharacterized protein"/>
    <property type="match status" value="1"/>
</dbReference>
<dbReference type="SMART" id="SM00082">
    <property type="entry name" value="LRRCT"/>
    <property type="match status" value="1"/>
</dbReference>
<evidence type="ECO:0000313" key="8">
    <source>
        <dbReference type="EMBL" id="CAH0381664.1"/>
    </source>
</evidence>
<dbReference type="SMART" id="SM00369">
    <property type="entry name" value="LRR_TYP"/>
    <property type="match status" value="8"/>
</dbReference>
<dbReference type="PANTHER" id="PTHR45712">
    <property type="entry name" value="AGAP008170-PA"/>
    <property type="match status" value="1"/>
</dbReference>
<keyword evidence="4" id="KW-0325">Glycoprotein</keyword>
<feature type="region of interest" description="Disordered" evidence="5">
    <location>
        <begin position="21"/>
        <end position="47"/>
    </location>
</feature>
<keyword evidence="6" id="KW-1133">Transmembrane helix</keyword>
<keyword evidence="1" id="KW-0433">Leucine-rich repeat</keyword>
<evidence type="ECO:0000256" key="3">
    <source>
        <dbReference type="ARBA" id="ARBA00022737"/>
    </source>
</evidence>
<feature type="transmembrane region" description="Helical" evidence="6">
    <location>
        <begin position="521"/>
        <end position="546"/>
    </location>
</feature>
<sequence>MEDEATTAARNVMLFAHKDFEEDGDAAAEEGDGDGEGGGEEEELLERGPGRGRKLRFKVSMIWVAVPLLLWSAIAVGRGSPMCPTGCTCRDDVLEASCTHAQLEYIPIQLNPDLQVIHLRGNLISCTPGILCDFSIYSKLQHIDMSENKLQSVGSRNFQYQTHLHLLNISHNQISAIGRDAFKGLRALKLLDLSNNNIERIDNHAFNDTVSLETLNLTRNRIVSLHGDSLFRNLPNLQVLILERNELVDVPSEALKSLPNHAQLSSVLLSYNLIQTLNETSFPFPQLSNLTELLLAYNVISDIHKSAFNSLRDLTSLDLSFNNLTQIPTQQLSKLTKLSTLDLSGNELSDVGAVSFKSLFQLRHLVLSRMPRLVSIDARAFVDNIQLENIRISENLGLERIPPRIFHGNPNLNRIEMRGNSLRTLDASHFPLDRLKVLDISENPLHCNCSLLWLWVLVRQQMKASAKPAPRVVENITAPGVKSPDALKITLHNLKCTSPEELKMKMVGEIPEDTVRCETSWLTIAMLSATSLALLTVLLIGLFLIISGKRMSCGKSKSHETSGSLESRGVMVNSTRTPVLTLYPDKAYTSMLMNGYLMQPESPSAKQNYGSMEHWDPFPSLGTAKKVGNEYTNEIPRAKKVPHIVYV</sequence>
<keyword evidence="6" id="KW-0472">Membrane</keyword>
<dbReference type="PANTHER" id="PTHR45712:SF22">
    <property type="entry name" value="INSULIN-LIKE GROWTH FACTOR-BINDING PROTEIN COMPLEX ACID LABILE SUBUNIT"/>
    <property type="match status" value="1"/>
</dbReference>
<evidence type="ECO:0000256" key="6">
    <source>
        <dbReference type="SAM" id="Phobius"/>
    </source>
</evidence>
<dbReference type="Gene3D" id="3.80.10.10">
    <property type="entry name" value="Ribonuclease Inhibitor"/>
    <property type="match status" value="2"/>
</dbReference>
<proteinExistence type="predicted"/>
<feature type="compositionally biased region" description="Acidic residues" evidence="5">
    <location>
        <begin position="21"/>
        <end position="44"/>
    </location>
</feature>
<dbReference type="InterPro" id="IPR000483">
    <property type="entry name" value="Cys-rich_flank_reg_C"/>
</dbReference>
<protein>
    <recommendedName>
        <fullName evidence="7">LRRCT domain-containing protein</fullName>
    </recommendedName>
</protein>
<dbReference type="PROSITE" id="PS51450">
    <property type="entry name" value="LRR"/>
    <property type="match status" value="4"/>
</dbReference>
<evidence type="ECO:0000256" key="5">
    <source>
        <dbReference type="SAM" id="MobiDB-lite"/>
    </source>
</evidence>
<dbReference type="KEGG" id="btab:109035577"/>
<evidence type="ECO:0000259" key="7">
    <source>
        <dbReference type="SMART" id="SM00082"/>
    </source>
</evidence>
<dbReference type="GO" id="GO:0071944">
    <property type="term" value="C:cell periphery"/>
    <property type="evidence" value="ECO:0007669"/>
    <property type="project" value="UniProtKB-ARBA"/>
</dbReference>
<dbReference type="InterPro" id="IPR001611">
    <property type="entry name" value="Leu-rich_rpt"/>
</dbReference>
<dbReference type="AlphaFoldDB" id="A0A9P0A1Q8"/>
<dbReference type="PRINTS" id="PR00019">
    <property type="entry name" value="LEURICHRPT"/>
</dbReference>
<feature type="transmembrane region" description="Helical" evidence="6">
    <location>
        <begin position="57"/>
        <end position="77"/>
    </location>
</feature>
<dbReference type="SUPFAM" id="SSF52058">
    <property type="entry name" value="L domain-like"/>
    <property type="match status" value="1"/>
</dbReference>
<keyword evidence="3" id="KW-0677">Repeat</keyword>